<dbReference type="InterPro" id="IPR027396">
    <property type="entry name" value="DsrEFH-like"/>
</dbReference>
<dbReference type="Proteomes" id="UP000824201">
    <property type="component" value="Unassembled WGS sequence"/>
</dbReference>
<evidence type="ECO:0000256" key="1">
    <source>
        <dbReference type="ARBA" id="ARBA00008984"/>
    </source>
</evidence>
<comment type="similarity">
    <text evidence="1">Belongs to the sulfur carrier protein TusA family.</text>
</comment>
<dbReference type="EMBL" id="DVHN01000038">
    <property type="protein sequence ID" value="HIR87952.1"/>
    <property type="molecule type" value="Genomic_DNA"/>
</dbReference>
<dbReference type="InterPro" id="IPR001455">
    <property type="entry name" value="TusA-like"/>
</dbReference>
<dbReference type="AlphaFoldDB" id="A0A9D1ECR5"/>
<accession>A0A9D1ECR5</accession>
<dbReference type="InterPro" id="IPR036868">
    <property type="entry name" value="TusA-like_sf"/>
</dbReference>
<gene>
    <name evidence="3" type="primary">yedF</name>
    <name evidence="3" type="ORF">IAC96_03280</name>
</gene>
<evidence type="ECO:0000313" key="4">
    <source>
        <dbReference type="Proteomes" id="UP000824201"/>
    </source>
</evidence>
<reference evidence="3" key="1">
    <citation type="submission" date="2020-10" db="EMBL/GenBank/DDBJ databases">
        <authorList>
            <person name="Gilroy R."/>
        </authorList>
    </citation>
    <scope>NUCLEOTIDE SEQUENCE</scope>
    <source>
        <strain evidence="3">ChiW13-3771</strain>
    </source>
</reference>
<dbReference type="InterPro" id="IPR003787">
    <property type="entry name" value="Sulphur_relay_DsrE/F-like"/>
</dbReference>
<dbReference type="PROSITE" id="PS01148">
    <property type="entry name" value="UPF0033"/>
    <property type="match status" value="1"/>
</dbReference>
<evidence type="ECO:0000259" key="2">
    <source>
        <dbReference type="PROSITE" id="PS01148"/>
    </source>
</evidence>
<organism evidence="3 4">
    <name type="scientific">Candidatus Fimimorpha faecalis</name>
    <dbReference type="NCBI Taxonomy" id="2840824"/>
    <lineage>
        <taxon>Bacteria</taxon>
        <taxon>Bacillati</taxon>
        <taxon>Bacillota</taxon>
        <taxon>Clostridia</taxon>
        <taxon>Eubacteriales</taxon>
        <taxon>Candidatus Fimimorpha</taxon>
    </lineage>
</organism>
<proteinExistence type="inferred from homology"/>
<protein>
    <submittedName>
        <fullName evidence="3">Sulfurtransferase-like selenium metabolism protein YedF</fullName>
    </submittedName>
</protein>
<name>A0A9D1ECR5_9FIRM</name>
<evidence type="ECO:0000313" key="3">
    <source>
        <dbReference type="EMBL" id="HIR87952.1"/>
    </source>
</evidence>
<dbReference type="PANTHER" id="PTHR33279">
    <property type="entry name" value="SULFUR CARRIER PROTEIN YEDF-RELATED"/>
    <property type="match status" value="1"/>
</dbReference>
<dbReference type="Pfam" id="PF01206">
    <property type="entry name" value="TusA"/>
    <property type="match status" value="1"/>
</dbReference>
<dbReference type="Gene3D" id="3.30.110.40">
    <property type="entry name" value="TusA-like domain"/>
    <property type="match status" value="1"/>
</dbReference>
<dbReference type="Pfam" id="PF02635">
    <property type="entry name" value="DsrE"/>
    <property type="match status" value="1"/>
</dbReference>
<dbReference type="SUPFAM" id="SSF75169">
    <property type="entry name" value="DsrEFH-like"/>
    <property type="match status" value="1"/>
</dbReference>
<dbReference type="PANTHER" id="PTHR33279:SF6">
    <property type="entry name" value="SULFUR CARRIER PROTEIN YEDF-RELATED"/>
    <property type="match status" value="1"/>
</dbReference>
<feature type="domain" description="UPF0033" evidence="2">
    <location>
        <begin position="3"/>
        <end position="27"/>
    </location>
</feature>
<sequence length="204" mass="22309">MKVDARGEQCPIPVIKAKKALESAKKGDLVVVFVDNEIAVQNLQKLATQKNEGFQWKKNGDSEYEAVFTVGNSDSAQEEELEISCEMPTLNRKKKTVVAIASNQMGVGEEALGKTLLKGFLYALTQQDVLPDTILFYNGGASISCEGSDSLEDLKWLEQQGVEIITCGTCLNFYGIAEKLAVGKVTNMYEIVQTMMSADSLIKP</sequence>
<dbReference type="SUPFAM" id="SSF64307">
    <property type="entry name" value="SirA-like"/>
    <property type="match status" value="1"/>
</dbReference>
<comment type="caution">
    <text evidence="3">The sequence shown here is derived from an EMBL/GenBank/DDBJ whole genome shotgun (WGS) entry which is preliminary data.</text>
</comment>
<dbReference type="NCBIfam" id="TIGR03527">
    <property type="entry name" value="selenium_YedF"/>
    <property type="match status" value="1"/>
</dbReference>
<reference evidence="3" key="2">
    <citation type="journal article" date="2021" name="PeerJ">
        <title>Extensive microbial diversity within the chicken gut microbiome revealed by metagenomics and culture.</title>
        <authorList>
            <person name="Gilroy R."/>
            <person name="Ravi A."/>
            <person name="Getino M."/>
            <person name="Pursley I."/>
            <person name="Horton D.L."/>
            <person name="Alikhan N.F."/>
            <person name="Baker D."/>
            <person name="Gharbi K."/>
            <person name="Hall N."/>
            <person name="Watson M."/>
            <person name="Adriaenssens E.M."/>
            <person name="Foster-Nyarko E."/>
            <person name="Jarju S."/>
            <person name="Secka A."/>
            <person name="Antonio M."/>
            <person name="Oren A."/>
            <person name="Chaudhuri R.R."/>
            <person name="La Ragione R."/>
            <person name="Hildebrand F."/>
            <person name="Pallen M.J."/>
        </authorList>
    </citation>
    <scope>NUCLEOTIDE SEQUENCE</scope>
    <source>
        <strain evidence="3">ChiW13-3771</strain>
    </source>
</reference>
<dbReference type="InterPro" id="IPR019870">
    <property type="entry name" value="Se_metab_YedF"/>
</dbReference>